<keyword evidence="2" id="KW-0645">Protease</keyword>
<feature type="region of interest" description="Disordered" evidence="1">
    <location>
        <begin position="1"/>
        <end position="54"/>
    </location>
</feature>
<dbReference type="Gene3D" id="3.40.50.1820">
    <property type="entry name" value="alpha/beta hydrolase"/>
    <property type="match status" value="1"/>
</dbReference>
<dbReference type="SUPFAM" id="SSF53474">
    <property type="entry name" value="alpha/beta-Hydrolases"/>
    <property type="match status" value="1"/>
</dbReference>
<evidence type="ECO:0000313" key="2">
    <source>
        <dbReference type="EMBL" id="AXV04937.1"/>
    </source>
</evidence>
<evidence type="ECO:0000313" key="3">
    <source>
        <dbReference type="Proteomes" id="UP000264006"/>
    </source>
</evidence>
<keyword evidence="3" id="KW-1185">Reference proteome</keyword>
<accession>A0A346XRU0</accession>
<reference evidence="2 3" key="1">
    <citation type="submission" date="2018-09" db="EMBL/GenBank/DDBJ databases">
        <title>Complete genome sequence of Euzebya sp. DY32-46 isolated from seawater of Pacific Ocean.</title>
        <authorList>
            <person name="Xu L."/>
            <person name="Wu Y.-H."/>
            <person name="Xu X.-W."/>
        </authorList>
    </citation>
    <scope>NUCLEOTIDE SEQUENCE [LARGE SCALE GENOMIC DNA]</scope>
    <source>
        <strain evidence="2 3">DY32-46</strain>
    </source>
</reference>
<sequence>MPTDDRSPDKPTDAPTHAAPAADTAADTPSADTVTPEHRPPAGASAAMTWAPDGHESLDVTATAGWTVLRREESPAAEMFAVAYTLDGADPGERPVTFVFNGGPGASSAFLHVGPSDLAGSSSPTTARCPPCPSA</sequence>
<gene>
    <name evidence="2" type="ORF">DVS28_a0229</name>
</gene>
<keyword evidence="2" id="KW-0121">Carboxypeptidase</keyword>
<dbReference type="InterPro" id="IPR029058">
    <property type="entry name" value="AB_hydrolase_fold"/>
</dbReference>
<dbReference type="RefSeq" id="WP_216826320.1">
    <property type="nucleotide sequence ID" value="NZ_CP031165.1"/>
</dbReference>
<dbReference type="GO" id="GO:0004180">
    <property type="term" value="F:carboxypeptidase activity"/>
    <property type="evidence" value="ECO:0007669"/>
    <property type="project" value="UniProtKB-KW"/>
</dbReference>
<feature type="compositionally biased region" description="Basic and acidic residues" evidence="1">
    <location>
        <begin position="1"/>
        <end position="12"/>
    </location>
</feature>
<dbReference type="KEGG" id="euz:DVS28_a0229"/>
<dbReference type="AlphaFoldDB" id="A0A346XRU0"/>
<protein>
    <submittedName>
        <fullName evidence="2">Carboxypeptidase-related protein</fullName>
    </submittedName>
</protein>
<dbReference type="EMBL" id="CP031165">
    <property type="protein sequence ID" value="AXV04937.1"/>
    <property type="molecule type" value="Genomic_DNA"/>
</dbReference>
<proteinExistence type="predicted"/>
<keyword evidence="2" id="KW-0378">Hydrolase</keyword>
<dbReference type="Proteomes" id="UP000264006">
    <property type="component" value="Chromosome"/>
</dbReference>
<feature type="compositionally biased region" description="Low complexity" evidence="1">
    <location>
        <begin position="13"/>
        <end position="34"/>
    </location>
</feature>
<organism evidence="2 3">
    <name type="scientific">Euzebya pacifica</name>
    <dbReference type="NCBI Taxonomy" id="1608957"/>
    <lineage>
        <taxon>Bacteria</taxon>
        <taxon>Bacillati</taxon>
        <taxon>Actinomycetota</taxon>
        <taxon>Nitriliruptoria</taxon>
        <taxon>Euzebyales</taxon>
    </lineage>
</organism>
<evidence type="ECO:0000256" key="1">
    <source>
        <dbReference type="SAM" id="MobiDB-lite"/>
    </source>
</evidence>
<name>A0A346XRU0_9ACTN</name>